<dbReference type="Pfam" id="PF14559">
    <property type="entry name" value="TPR_19"/>
    <property type="match status" value="1"/>
</dbReference>
<dbReference type="AlphaFoldDB" id="A0A4Q7N436"/>
<dbReference type="Proteomes" id="UP000293874">
    <property type="component" value="Unassembled WGS sequence"/>
</dbReference>
<feature type="repeat" description="TPR" evidence="3">
    <location>
        <begin position="367"/>
        <end position="400"/>
    </location>
</feature>
<keyword evidence="1" id="KW-0677">Repeat</keyword>
<evidence type="ECO:0000313" key="4">
    <source>
        <dbReference type="EMBL" id="RZS75749.1"/>
    </source>
</evidence>
<dbReference type="PANTHER" id="PTHR44858">
    <property type="entry name" value="TETRATRICOPEPTIDE REPEAT PROTEIN 6"/>
    <property type="match status" value="1"/>
</dbReference>
<reference evidence="4 5" key="1">
    <citation type="submission" date="2019-02" db="EMBL/GenBank/DDBJ databases">
        <title>Genomic Encyclopedia of Type Strains, Phase IV (KMG-IV): sequencing the most valuable type-strain genomes for metagenomic binning, comparative biology and taxonomic classification.</title>
        <authorList>
            <person name="Goeker M."/>
        </authorList>
    </citation>
    <scope>NUCLEOTIDE SEQUENCE [LARGE SCALE GENOMIC DNA]</scope>
    <source>
        <strain evidence="4 5">DSM 18116</strain>
    </source>
</reference>
<gene>
    <name evidence="4" type="ORF">EV199_1622</name>
</gene>
<dbReference type="RefSeq" id="WP_130540092.1">
    <property type="nucleotide sequence ID" value="NZ_CP042431.1"/>
</dbReference>
<keyword evidence="5" id="KW-1185">Reference proteome</keyword>
<proteinExistence type="predicted"/>
<dbReference type="PROSITE" id="PS50293">
    <property type="entry name" value="TPR_REGION"/>
    <property type="match status" value="2"/>
</dbReference>
<dbReference type="SUPFAM" id="SSF48452">
    <property type="entry name" value="TPR-like"/>
    <property type="match status" value="2"/>
</dbReference>
<feature type="repeat" description="TPR" evidence="3">
    <location>
        <begin position="197"/>
        <end position="230"/>
    </location>
</feature>
<dbReference type="Gene3D" id="1.25.40.10">
    <property type="entry name" value="Tetratricopeptide repeat domain"/>
    <property type="match status" value="4"/>
</dbReference>
<dbReference type="SUPFAM" id="SSF117074">
    <property type="entry name" value="Hypothetical protein PA1324"/>
    <property type="match status" value="1"/>
</dbReference>
<dbReference type="InterPro" id="IPR050498">
    <property type="entry name" value="Ycf3"/>
</dbReference>
<dbReference type="PROSITE" id="PS50005">
    <property type="entry name" value="TPR"/>
    <property type="match status" value="6"/>
</dbReference>
<feature type="repeat" description="TPR" evidence="3">
    <location>
        <begin position="231"/>
        <end position="264"/>
    </location>
</feature>
<dbReference type="Pfam" id="PF13432">
    <property type="entry name" value="TPR_16"/>
    <property type="match status" value="1"/>
</dbReference>
<keyword evidence="2 3" id="KW-0802">TPR repeat</keyword>
<dbReference type="SMART" id="SM00028">
    <property type="entry name" value="TPR"/>
    <property type="match status" value="10"/>
</dbReference>
<name>A0A4Q7N436_9BACT</name>
<dbReference type="OrthoDB" id="6058208at2"/>
<sequence>MIRSLSIFVILVLTSGVVSRSFAQSGSKAETALNQLMEGNARLAKSTADEAIASDRNNSLAYAVRGNSLTMISGWKSGLPDLEKATKLSPDNGLYLSMLADVYNGLGQEANAKKAAEKAFVALRSPKTAFDYFARGTVNSRLNRSDEAIADYTAAIQMKPNFVRAYGKRAGIYYDNKKATEAIFDYTMCTNLSPDYTAGFYYRGLIYMDQGRYKNAIEDFSSVIKVDASYTDAYLNRGISSANLRNFNDALYDYEKVEKLEPDYWQIYNRKGHIYYQQEYWQSAVQEYTTAIQKKPKEAISYVYRANTYSRMGDAEKCLMDFLMAQNLDPKLSDVYLNRGNVFYNAEMYEDALKDYKKVIELSPKWSGAYFNAALALQGDQKFSEAISYFQKAIDIDPKNLDAYLNKAYAFDALGNKKAADAERKKYVEMGGEQQAVGKNVYRNMYPEMEFDANLAKSKLERGNCTIRGRACTKVDGGIYYAKGVKVVLYPVTPYLEAWYELREKKEGKRTGVFMSKEASRYKMEVTTDYEGNFQFQGLKPGKYFIQVMHEFNQAKTARIYTGSDVSQNGPVRTTTNYYYDQDYTVARSKRLEKFVDIKDAGDSKRVTLANGVIKSCTL</sequence>
<organism evidence="4 5">
    <name type="scientific">Pseudobacter ginsenosidimutans</name>
    <dbReference type="NCBI Taxonomy" id="661488"/>
    <lineage>
        <taxon>Bacteria</taxon>
        <taxon>Pseudomonadati</taxon>
        <taxon>Bacteroidota</taxon>
        <taxon>Chitinophagia</taxon>
        <taxon>Chitinophagales</taxon>
        <taxon>Chitinophagaceae</taxon>
        <taxon>Pseudobacter</taxon>
    </lineage>
</organism>
<dbReference type="InterPro" id="IPR019734">
    <property type="entry name" value="TPR_rpt"/>
</dbReference>
<dbReference type="Pfam" id="PF00515">
    <property type="entry name" value="TPR_1"/>
    <property type="match status" value="1"/>
</dbReference>
<comment type="caution">
    <text evidence="4">The sequence shown here is derived from an EMBL/GenBank/DDBJ whole genome shotgun (WGS) entry which is preliminary data.</text>
</comment>
<dbReference type="Pfam" id="PF13414">
    <property type="entry name" value="TPR_11"/>
    <property type="match status" value="1"/>
</dbReference>
<dbReference type="EMBL" id="SGXA01000001">
    <property type="protein sequence ID" value="RZS75749.1"/>
    <property type="molecule type" value="Genomic_DNA"/>
</dbReference>
<evidence type="ECO:0000313" key="5">
    <source>
        <dbReference type="Proteomes" id="UP000293874"/>
    </source>
</evidence>
<feature type="repeat" description="TPR" evidence="3">
    <location>
        <begin position="333"/>
        <end position="366"/>
    </location>
</feature>
<feature type="repeat" description="TPR" evidence="3">
    <location>
        <begin position="265"/>
        <end position="298"/>
    </location>
</feature>
<evidence type="ECO:0000256" key="2">
    <source>
        <dbReference type="ARBA" id="ARBA00022803"/>
    </source>
</evidence>
<dbReference type="InterPro" id="IPR011990">
    <property type="entry name" value="TPR-like_helical_dom_sf"/>
</dbReference>
<feature type="repeat" description="TPR" evidence="3">
    <location>
        <begin position="129"/>
        <end position="162"/>
    </location>
</feature>
<dbReference type="PANTHER" id="PTHR44858:SF1">
    <property type="entry name" value="UDP-N-ACETYLGLUCOSAMINE--PEPTIDE N-ACETYLGLUCOSAMINYLTRANSFERASE SPINDLY-RELATED"/>
    <property type="match status" value="1"/>
</dbReference>
<evidence type="ECO:0000256" key="3">
    <source>
        <dbReference type="PROSITE-ProRule" id="PRU00339"/>
    </source>
</evidence>
<evidence type="ECO:0000256" key="1">
    <source>
        <dbReference type="ARBA" id="ARBA00022737"/>
    </source>
</evidence>
<protein>
    <submittedName>
        <fullName evidence="4">Tfp pilus assembly protein PilF</fullName>
    </submittedName>
</protein>
<accession>A0A4Q7N436</accession>